<organism evidence="1 2">
    <name type="scientific">Paraburkholderia humisilvae</name>
    <dbReference type="NCBI Taxonomy" id="627669"/>
    <lineage>
        <taxon>Bacteria</taxon>
        <taxon>Pseudomonadati</taxon>
        <taxon>Pseudomonadota</taxon>
        <taxon>Betaproteobacteria</taxon>
        <taxon>Burkholderiales</taxon>
        <taxon>Burkholderiaceae</taxon>
        <taxon>Paraburkholderia</taxon>
    </lineage>
</organism>
<sequence>MNKLGRGISWQFRCIFGSRTSTGLIYLGRKILALAPA</sequence>
<dbReference type="EMBL" id="CADIKH010000066">
    <property type="protein sequence ID" value="CAB3772999.1"/>
    <property type="molecule type" value="Genomic_DNA"/>
</dbReference>
<protein>
    <submittedName>
        <fullName evidence="1">Uncharacterized protein</fullName>
    </submittedName>
</protein>
<evidence type="ECO:0000313" key="2">
    <source>
        <dbReference type="Proteomes" id="UP000494363"/>
    </source>
</evidence>
<evidence type="ECO:0000313" key="1">
    <source>
        <dbReference type="EMBL" id="CAB3772999.1"/>
    </source>
</evidence>
<gene>
    <name evidence="1" type="ORF">LMG29542_07066</name>
</gene>
<dbReference type="AlphaFoldDB" id="A0A6J5F2E5"/>
<dbReference type="Proteomes" id="UP000494363">
    <property type="component" value="Unassembled WGS sequence"/>
</dbReference>
<reference evidence="1 2" key="1">
    <citation type="submission" date="2020-04" db="EMBL/GenBank/DDBJ databases">
        <authorList>
            <person name="De Canck E."/>
        </authorList>
    </citation>
    <scope>NUCLEOTIDE SEQUENCE [LARGE SCALE GENOMIC DNA]</scope>
    <source>
        <strain evidence="1 2">LMG 29542</strain>
    </source>
</reference>
<proteinExistence type="predicted"/>
<name>A0A6J5F2E5_9BURK</name>
<keyword evidence="2" id="KW-1185">Reference proteome</keyword>
<accession>A0A6J5F2E5</accession>